<accession>A0A934VDK9</accession>
<keyword evidence="1" id="KW-0732">Signal</keyword>
<feature type="chain" id="PRO_5037689978" description="Lipoprotein" evidence="1">
    <location>
        <begin position="22"/>
        <end position="167"/>
    </location>
</feature>
<evidence type="ECO:0000313" key="2">
    <source>
        <dbReference type="EMBL" id="MBK1818136.1"/>
    </source>
</evidence>
<gene>
    <name evidence="2" type="ORF">JIN84_21110</name>
</gene>
<name>A0A934VDK9_9BACT</name>
<feature type="signal peptide" evidence="1">
    <location>
        <begin position="1"/>
        <end position="21"/>
    </location>
</feature>
<evidence type="ECO:0000256" key="1">
    <source>
        <dbReference type="SAM" id="SignalP"/>
    </source>
</evidence>
<dbReference type="Proteomes" id="UP000600139">
    <property type="component" value="Unassembled WGS sequence"/>
</dbReference>
<keyword evidence="3" id="KW-1185">Reference proteome</keyword>
<sequence length="167" mass="18350">MKIVPTALLGAALFSLNSCVAAWMTQTGKSETIPRTRSEAVSTYGQPVISRKLAKDSPVQNDLRWTTPDGSKRRTGGIRSYEIYEYKGLMKDKEFGNSAAMANALTLGTSEAIAIPSAIVNRAAGVTKTHRFFAGYEGSDQIVIFRRIEKNTRFATLLEKYPAPVDR</sequence>
<evidence type="ECO:0008006" key="4">
    <source>
        <dbReference type="Google" id="ProtNLM"/>
    </source>
</evidence>
<proteinExistence type="predicted"/>
<dbReference type="AlphaFoldDB" id="A0A934VDK9"/>
<comment type="caution">
    <text evidence="2">The sequence shown here is derived from an EMBL/GenBank/DDBJ whole genome shotgun (WGS) entry which is preliminary data.</text>
</comment>
<dbReference type="EMBL" id="JAENIK010000013">
    <property type="protein sequence ID" value="MBK1818136.1"/>
    <property type="molecule type" value="Genomic_DNA"/>
</dbReference>
<evidence type="ECO:0000313" key="3">
    <source>
        <dbReference type="Proteomes" id="UP000600139"/>
    </source>
</evidence>
<dbReference type="RefSeq" id="WP_200353088.1">
    <property type="nucleotide sequence ID" value="NZ_BAABHZ010000002.1"/>
</dbReference>
<reference evidence="2" key="1">
    <citation type="submission" date="2021-01" db="EMBL/GenBank/DDBJ databases">
        <title>Modified the classification status of verrucomicrobia.</title>
        <authorList>
            <person name="Feng X."/>
        </authorList>
    </citation>
    <scope>NUCLEOTIDE SEQUENCE</scope>
    <source>
        <strain evidence="2">JCM 18052</strain>
    </source>
</reference>
<organism evidence="2 3">
    <name type="scientific">Luteolibacter yonseiensis</name>
    <dbReference type="NCBI Taxonomy" id="1144680"/>
    <lineage>
        <taxon>Bacteria</taxon>
        <taxon>Pseudomonadati</taxon>
        <taxon>Verrucomicrobiota</taxon>
        <taxon>Verrucomicrobiia</taxon>
        <taxon>Verrucomicrobiales</taxon>
        <taxon>Verrucomicrobiaceae</taxon>
        <taxon>Luteolibacter</taxon>
    </lineage>
</organism>
<protein>
    <recommendedName>
        <fullName evidence="4">Lipoprotein</fullName>
    </recommendedName>
</protein>